<keyword evidence="4" id="KW-1185">Reference proteome</keyword>
<organism evidence="3 4">
    <name type="scientific">Pristionchus mayeri</name>
    <dbReference type="NCBI Taxonomy" id="1317129"/>
    <lineage>
        <taxon>Eukaryota</taxon>
        <taxon>Metazoa</taxon>
        <taxon>Ecdysozoa</taxon>
        <taxon>Nematoda</taxon>
        <taxon>Chromadorea</taxon>
        <taxon>Rhabditida</taxon>
        <taxon>Rhabditina</taxon>
        <taxon>Diplogasteromorpha</taxon>
        <taxon>Diplogasteroidea</taxon>
        <taxon>Neodiplogasteridae</taxon>
        <taxon>Pristionchus</taxon>
    </lineage>
</organism>
<dbReference type="AlphaFoldDB" id="A0AAN4Z4I0"/>
<feature type="chain" id="PRO_5042881027" description="Ribosomal protein" evidence="2">
    <location>
        <begin position="26"/>
        <end position="130"/>
    </location>
</feature>
<feature type="non-terminal residue" evidence="3">
    <location>
        <position position="130"/>
    </location>
</feature>
<accession>A0AAN4Z4I0</accession>
<dbReference type="Proteomes" id="UP001328107">
    <property type="component" value="Unassembled WGS sequence"/>
</dbReference>
<gene>
    <name evidence="3" type="ORF">PMAYCL1PPCAC_03354</name>
</gene>
<name>A0AAN4Z4I0_9BILA</name>
<evidence type="ECO:0000256" key="2">
    <source>
        <dbReference type="SAM" id="SignalP"/>
    </source>
</evidence>
<comment type="caution">
    <text evidence="3">The sequence shown here is derived from an EMBL/GenBank/DDBJ whole genome shotgun (WGS) entry which is preliminary data.</text>
</comment>
<evidence type="ECO:0000313" key="4">
    <source>
        <dbReference type="Proteomes" id="UP001328107"/>
    </source>
</evidence>
<feature type="region of interest" description="Disordered" evidence="1">
    <location>
        <begin position="49"/>
        <end position="70"/>
    </location>
</feature>
<dbReference type="EMBL" id="BTRK01000001">
    <property type="protein sequence ID" value="GMR33159.1"/>
    <property type="molecule type" value="Genomic_DNA"/>
</dbReference>
<protein>
    <recommendedName>
        <fullName evidence="5">Ribosomal protein</fullName>
    </recommendedName>
</protein>
<feature type="signal peptide" evidence="2">
    <location>
        <begin position="1"/>
        <end position="25"/>
    </location>
</feature>
<evidence type="ECO:0000256" key="1">
    <source>
        <dbReference type="SAM" id="MobiDB-lite"/>
    </source>
</evidence>
<sequence length="130" mass="14315">MLIGESRTRFHSLLLSLWLLNEMSLHSIRTRRQRSTILLRRGSLEDGRHVGIGSRRRDHHGVPNRSSIGYGRSRLRAGNRLDAIAWRAKLLPSVGEPADNTVGAVGPAGAKLRLVQIGAGVGGEHREETN</sequence>
<evidence type="ECO:0000313" key="3">
    <source>
        <dbReference type="EMBL" id="GMR33159.1"/>
    </source>
</evidence>
<keyword evidence="2" id="KW-0732">Signal</keyword>
<proteinExistence type="predicted"/>
<reference evidence="4" key="1">
    <citation type="submission" date="2022-10" db="EMBL/GenBank/DDBJ databases">
        <title>Genome assembly of Pristionchus species.</title>
        <authorList>
            <person name="Yoshida K."/>
            <person name="Sommer R.J."/>
        </authorList>
    </citation>
    <scope>NUCLEOTIDE SEQUENCE [LARGE SCALE GENOMIC DNA]</scope>
    <source>
        <strain evidence="4">RS5460</strain>
    </source>
</reference>
<evidence type="ECO:0008006" key="5">
    <source>
        <dbReference type="Google" id="ProtNLM"/>
    </source>
</evidence>